<comment type="pathway">
    <text evidence="6">Sulfur metabolism; glutathione metabolism.</text>
</comment>
<gene>
    <name evidence="7" type="primary">ggt</name>
    <name evidence="7" type="ORF">ELI03_26420</name>
</gene>
<dbReference type="Gene3D" id="1.10.246.130">
    <property type="match status" value="1"/>
</dbReference>
<dbReference type="PANTHER" id="PTHR43881:SF1">
    <property type="entry name" value="GAMMA-GLUTAMYLTRANSPEPTIDASE (AFU_ORTHOLOGUE AFUA_4G13580)"/>
    <property type="match status" value="1"/>
</dbReference>
<evidence type="ECO:0000256" key="2">
    <source>
        <dbReference type="ARBA" id="ARBA00001089"/>
    </source>
</evidence>
<accession>A0A4Q8XU83</accession>
<comment type="subunit">
    <text evidence="6">This enzyme consists of two polypeptide chains, which are synthesized in precursor form from a single polypeptide.</text>
</comment>
<comment type="PTM">
    <text evidence="6">Cleaved by autocatalysis into a large and a small subunit.</text>
</comment>
<evidence type="ECO:0000256" key="4">
    <source>
        <dbReference type="PIRSR" id="PIRSR600101-1"/>
    </source>
</evidence>
<feature type="active site" description="Nucleophile" evidence="4">
    <location>
        <position position="351"/>
    </location>
</feature>
<dbReference type="InterPro" id="IPR029055">
    <property type="entry name" value="Ntn_hydrolases_N"/>
</dbReference>
<keyword evidence="6" id="KW-0378">Hydrolase</keyword>
<dbReference type="SUPFAM" id="SSF56235">
    <property type="entry name" value="N-terminal nucleophile aminohydrolases (Ntn hydrolases)"/>
    <property type="match status" value="1"/>
</dbReference>
<keyword evidence="6 7" id="KW-0012">Acyltransferase</keyword>
<dbReference type="UniPathway" id="UPA00204"/>
<comment type="caution">
    <text evidence="7">The sequence shown here is derived from an EMBL/GenBank/DDBJ whole genome shotgun (WGS) entry which is preliminary data.</text>
</comment>
<proteinExistence type="inferred from homology"/>
<evidence type="ECO:0000256" key="3">
    <source>
        <dbReference type="ARBA" id="ARBA00047417"/>
    </source>
</evidence>
<dbReference type="GO" id="GO:0103068">
    <property type="term" value="F:leukotriene C4 gamma-glutamyl transferase activity"/>
    <property type="evidence" value="ECO:0007669"/>
    <property type="project" value="UniProtKB-EC"/>
</dbReference>
<feature type="binding site" evidence="5">
    <location>
        <position position="434"/>
    </location>
    <ligand>
        <name>L-glutamate</name>
        <dbReference type="ChEBI" id="CHEBI:29985"/>
    </ligand>
</feature>
<evidence type="ECO:0000256" key="6">
    <source>
        <dbReference type="RuleBase" id="RU368036"/>
    </source>
</evidence>
<evidence type="ECO:0000256" key="1">
    <source>
        <dbReference type="ARBA" id="ARBA00001049"/>
    </source>
</evidence>
<protein>
    <recommendedName>
        <fullName evidence="6">Glutathione hydrolase proenzyme</fullName>
        <ecNumber evidence="6">2.3.2.2</ecNumber>
        <ecNumber evidence="6">3.4.19.13</ecNumber>
    </recommendedName>
    <component>
        <recommendedName>
            <fullName evidence="6">Glutathione hydrolase large chain</fullName>
        </recommendedName>
    </component>
    <component>
        <recommendedName>
            <fullName evidence="6">Glutathione hydrolase small chain</fullName>
        </recommendedName>
    </component>
</protein>
<dbReference type="PRINTS" id="PR01210">
    <property type="entry name" value="GGTRANSPTASE"/>
</dbReference>
<dbReference type="AlphaFoldDB" id="A0A4Q8XU83"/>
<dbReference type="EMBL" id="SIPC01000002">
    <property type="protein sequence ID" value="TAX69589.1"/>
    <property type="molecule type" value="Genomic_DNA"/>
</dbReference>
<comment type="catalytic activity">
    <reaction evidence="3 6">
        <text>an N-terminal (5-L-glutamyl)-[peptide] + an alpha-amino acid = 5-L-glutamyl amino acid + an N-terminal L-alpha-aminoacyl-[peptide]</text>
        <dbReference type="Rhea" id="RHEA:23904"/>
        <dbReference type="Rhea" id="RHEA-COMP:9780"/>
        <dbReference type="Rhea" id="RHEA-COMP:9795"/>
        <dbReference type="ChEBI" id="CHEBI:77644"/>
        <dbReference type="ChEBI" id="CHEBI:78597"/>
        <dbReference type="ChEBI" id="CHEBI:78599"/>
        <dbReference type="ChEBI" id="CHEBI:78608"/>
        <dbReference type="EC" id="2.3.2.2"/>
    </reaction>
</comment>
<dbReference type="GO" id="GO:0006750">
    <property type="term" value="P:glutathione biosynthetic process"/>
    <property type="evidence" value="ECO:0007669"/>
    <property type="project" value="UniProtKB-KW"/>
</dbReference>
<name>A0A4Q8XU83_RHILE</name>
<evidence type="ECO:0000313" key="7">
    <source>
        <dbReference type="EMBL" id="TAX69589.1"/>
    </source>
</evidence>
<keyword evidence="6 7" id="KW-0808">Transferase</keyword>
<dbReference type="InterPro" id="IPR043137">
    <property type="entry name" value="GGT_ssub_C"/>
</dbReference>
<comment type="catalytic activity">
    <reaction evidence="1 6">
        <text>an S-substituted glutathione + H2O = an S-substituted L-cysteinylglycine + L-glutamate</text>
        <dbReference type="Rhea" id="RHEA:59468"/>
        <dbReference type="ChEBI" id="CHEBI:15377"/>
        <dbReference type="ChEBI" id="CHEBI:29985"/>
        <dbReference type="ChEBI" id="CHEBI:90779"/>
        <dbReference type="ChEBI" id="CHEBI:143103"/>
        <dbReference type="EC" id="3.4.19.13"/>
    </reaction>
</comment>
<dbReference type="GO" id="GO:0006751">
    <property type="term" value="P:glutathione catabolic process"/>
    <property type="evidence" value="ECO:0007669"/>
    <property type="project" value="UniProtKB-UniRule"/>
</dbReference>
<sequence>MRERNYIDPGRSPAIGENGMAATSHPAATLTAIDILRAGGNAIDAALAAVAVQSVVEPAMTGIGGDCFAIVAPAGKPIIAFNGSGRSCAGADAERLRAKGLSRIDEESPDAVTIPGAVDAWCQLSQTFGRMELAENLAPAIALADNGFRVAGRVAYDWAREGKRLEHHEAARTQFLPGGKAPTTGDRFAIPALAATLRAIAANGRAAFYEGSVAEEMVSVLRECGGRHTVDDFSRHRGFATEPIGADFRGRRVLECPPNGQGVAALLIARILDGFDLSDDAVSEADRVHLLAEASKAAYHQRDLLIADPDHMRISVEEVLSERFVAALRSRIRMDRASEASIWDGPVHRDTVYLSVVDRDGNAVSLINSLFSAFGSGIYAPVSGVLLQNRGSGFSLNEGHANELAPRKLPLHTIIPGMVVHNNLPVMPFGVMGGQFQATGHAHFLSHLYDRGFDPQRANEAPRSFSFDGRLSLEPAFGDKVRADLEERGHRTEWANAPIGGCQAVLIDRARGVFIGSSDHRKDGFALGY</sequence>
<evidence type="ECO:0000256" key="5">
    <source>
        <dbReference type="PIRSR" id="PIRSR600101-2"/>
    </source>
</evidence>
<keyword evidence="6" id="KW-0865">Zymogen</keyword>
<dbReference type="GO" id="GO:0036374">
    <property type="term" value="F:glutathione hydrolase activity"/>
    <property type="evidence" value="ECO:0007669"/>
    <property type="project" value="UniProtKB-UniRule"/>
</dbReference>
<reference evidence="7 8" key="1">
    <citation type="submission" date="2019-02" db="EMBL/GenBank/DDBJ databases">
        <title>The genomic architecture of introgression among sibling species of bacteria.</title>
        <authorList>
            <person name="Cavassim M.I.A."/>
            <person name="Moeskjaer S."/>
            <person name="Moslemi C."/>
            <person name="Fields B."/>
            <person name="Bachmann A."/>
            <person name="Vilhjalmsson B."/>
            <person name="Schierup M.H."/>
            <person name="Young J.P.W."/>
            <person name="Andersen S.U."/>
        </authorList>
    </citation>
    <scope>NUCLEOTIDE SEQUENCE [LARGE SCALE GENOMIC DNA]</scope>
    <source>
        <strain evidence="7 8">SM145A</strain>
        <plasmid evidence="7">pSM145A_Rh01</plasmid>
    </source>
</reference>
<comment type="catalytic activity">
    <reaction evidence="2 6">
        <text>glutathione + H2O = L-cysteinylglycine + L-glutamate</text>
        <dbReference type="Rhea" id="RHEA:28807"/>
        <dbReference type="ChEBI" id="CHEBI:15377"/>
        <dbReference type="ChEBI" id="CHEBI:29985"/>
        <dbReference type="ChEBI" id="CHEBI:57925"/>
        <dbReference type="ChEBI" id="CHEBI:61694"/>
        <dbReference type="EC" id="3.4.19.13"/>
    </reaction>
</comment>
<keyword evidence="7" id="KW-0614">Plasmid</keyword>
<organism evidence="7 8">
    <name type="scientific">Rhizobium leguminosarum</name>
    <dbReference type="NCBI Taxonomy" id="384"/>
    <lineage>
        <taxon>Bacteria</taxon>
        <taxon>Pseudomonadati</taxon>
        <taxon>Pseudomonadota</taxon>
        <taxon>Alphaproteobacteria</taxon>
        <taxon>Hyphomicrobiales</taxon>
        <taxon>Rhizobiaceae</taxon>
        <taxon>Rhizobium/Agrobacterium group</taxon>
        <taxon>Rhizobium</taxon>
    </lineage>
</organism>
<geneLocation type="plasmid" evidence="7">
    <name>pSM145A_Rh01</name>
</geneLocation>
<dbReference type="EC" id="3.4.19.13" evidence="6"/>
<comment type="similarity">
    <text evidence="6">Belongs to the gamma-glutamyltransferase family.</text>
</comment>
<dbReference type="Pfam" id="PF01019">
    <property type="entry name" value="G_glu_transpept"/>
    <property type="match status" value="1"/>
</dbReference>
<dbReference type="InterPro" id="IPR000101">
    <property type="entry name" value="GGT_peptidase"/>
</dbReference>
<evidence type="ECO:0000313" key="8">
    <source>
        <dbReference type="Proteomes" id="UP000293652"/>
    </source>
</evidence>
<dbReference type="Proteomes" id="UP000293652">
    <property type="component" value="Unassembled WGS sequence"/>
</dbReference>
<keyword evidence="6" id="KW-0317">Glutathione biosynthesis</keyword>
<dbReference type="InterPro" id="IPR043138">
    <property type="entry name" value="GGT_lsub"/>
</dbReference>
<dbReference type="Gene3D" id="3.60.20.40">
    <property type="match status" value="1"/>
</dbReference>
<dbReference type="PANTHER" id="PTHR43881">
    <property type="entry name" value="GAMMA-GLUTAMYLTRANSPEPTIDASE (AFU_ORTHOLOGUE AFUA_4G13580)"/>
    <property type="match status" value="1"/>
</dbReference>
<dbReference type="EC" id="2.3.2.2" evidence="6"/>
<dbReference type="NCBIfam" id="TIGR00066">
    <property type="entry name" value="g_glut_trans"/>
    <property type="match status" value="1"/>
</dbReference>
<dbReference type="InterPro" id="IPR052896">
    <property type="entry name" value="GGT-like_enzyme"/>
</dbReference>